<dbReference type="InterPro" id="IPR036249">
    <property type="entry name" value="Thioredoxin-like_sf"/>
</dbReference>
<dbReference type="AlphaFoldDB" id="A0A060QIE0"/>
<dbReference type="GO" id="GO:0016209">
    <property type="term" value="F:antioxidant activity"/>
    <property type="evidence" value="ECO:0007669"/>
    <property type="project" value="InterPro"/>
</dbReference>
<dbReference type="GO" id="GO:0016491">
    <property type="term" value="F:oxidoreductase activity"/>
    <property type="evidence" value="ECO:0007669"/>
    <property type="project" value="InterPro"/>
</dbReference>
<dbReference type="CDD" id="cd02966">
    <property type="entry name" value="TlpA_like_family"/>
    <property type="match status" value="1"/>
</dbReference>
<evidence type="ECO:0000313" key="4">
    <source>
        <dbReference type="Proteomes" id="UP000027583"/>
    </source>
</evidence>
<protein>
    <submittedName>
        <fullName evidence="3">Redoxin domain protein</fullName>
    </submittedName>
</protein>
<sequence length="355" mass="38839">MPGFRRGLLALPLLFSIWGSSQARADTPPAPDSAAFIAEDPALSKMVGRAIPALQWQTLDGQTLNLAALTRKGPVYLKLWATYCIPCRAQMPGFEALYQRYRTRMSVIAVDIGFGENRDKVAAFVKKTGLTMPVVMDDGKLSDWLQIRATPLHVLIDRDGRLAYLGHQDGPALDAALERVSARPRTAGEIHFADITPTPPLTTGERVPEITMSDATGATVPLRQSGATRSHKPQIVLFTAPWCESYLATMDPSTARACVNTRRVAQKLVGHIAADWVVVGARLWTEPADMGPFQTLYGPGFHVLLDRDNLAFTRFGVRQIPAVALITKDGRLSRMIDGSAPDLALQIKAFARQEQ</sequence>
<feature type="signal peptide" evidence="1">
    <location>
        <begin position="1"/>
        <end position="25"/>
    </location>
</feature>
<dbReference type="PANTHER" id="PTHR42852">
    <property type="entry name" value="THIOL:DISULFIDE INTERCHANGE PROTEIN DSBE"/>
    <property type="match status" value="1"/>
</dbReference>
<dbReference type="PANTHER" id="PTHR42852:SF17">
    <property type="entry name" value="THIOREDOXIN-LIKE PROTEIN HI_1115"/>
    <property type="match status" value="1"/>
</dbReference>
<dbReference type="InterPro" id="IPR050553">
    <property type="entry name" value="Thioredoxin_ResA/DsbE_sf"/>
</dbReference>
<feature type="chain" id="PRO_5001585588" evidence="1">
    <location>
        <begin position="26"/>
        <end position="355"/>
    </location>
</feature>
<evidence type="ECO:0000256" key="1">
    <source>
        <dbReference type="SAM" id="SignalP"/>
    </source>
</evidence>
<dbReference type="eggNOG" id="COG0526">
    <property type="taxonomic scope" value="Bacteria"/>
</dbReference>
<dbReference type="PROSITE" id="PS51352">
    <property type="entry name" value="THIOREDOXIN_2"/>
    <property type="match status" value="1"/>
</dbReference>
<evidence type="ECO:0000259" key="2">
    <source>
        <dbReference type="PROSITE" id="PS51352"/>
    </source>
</evidence>
<keyword evidence="1" id="KW-0732">Signal</keyword>
<dbReference type="InterPro" id="IPR013766">
    <property type="entry name" value="Thioredoxin_domain"/>
</dbReference>
<comment type="caution">
    <text evidence="3">The sequence shown here is derived from an EMBL/GenBank/DDBJ whole genome shotgun (WGS) entry which is preliminary data.</text>
</comment>
<dbReference type="EMBL" id="CBLX010000024">
    <property type="protein sequence ID" value="CDG40939.1"/>
    <property type="molecule type" value="Genomic_DNA"/>
</dbReference>
<gene>
    <name evidence="3" type="ORF">ASAP_2894</name>
</gene>
<reference evidence="3 4" key="1">
    <citation type="journal article" date="2014" name="Genome Biol. Evol.">
        <title>Acetic acid bacteria genomes reveal functional traits for adaptation to life in insect guts.</title>
        <authorList>
            <person name="Chouaia B."/>
            <person name="Gaiarsa S."/>
            <person name="Crotti E."/>
            <person name="Comandatore F."/>
            <person name="Degli Esposti M."/>
            <person name="Ricci I."/>
            <person name="Alma A."/>
            <person name="Favia G."/>
            <person name="Bandi C."/>
            <person name="Daffonchio D."/>
        </authorList>
    </citation>
    <scope>NUCLEOTIDE SEQUENCE [LARGE SCALE GENOMIC DNA]</scope>
    <source>
        <strain evidence="3 4">SF2.1</strain>
    </source>
</reference>
<reference evidence="3 4" key="2">
    <citation type="journal article" date="2014" name="PLoS ONE">
        <title>Evolution of mitochondria reconstructed from the energy metabolism of living bacteria.</title>
        <authorList>
            <person name="Degli Esposti M."/>
            <person name="Chouaia B."/>
            <person name="Comandatore F."/>
            <person name="Crotti E."/>
            <person name="Sassera D."/>
            <person name="Lievens P.M."/>
            <person name="Daffonchio D."/>
            <person name="Bandi C."/>
        </authorList>
    </citation>
    <scope>NUCLEOTIDE SEQUENCE [LARGE SCALE GENOMIC DNA]</scope>
    <source>
        <strain evidence="3 4">SF2.1</strain>
    </source>
</reference>
<evidence type="ECO:0000313" key="3">
    <source>
        <dbReference type="EMBL" id="CDG40939.1"/>
    </source>
</evidence>
<proteinExistence type="predicted"/>
<organism evidence="3 4">
    <name type="scientific">Asaia bogorensis</name>
    <dbReference type="NCBI Taxonomy" id="91915"/>
    <lineage>
        <taxon>Bacteria</taxon>
        <taxon>Pseudomonadati</taxon>
        <taxon>Pseudomonadota</taxon>
        <taxon>Alphaproteobacteria</taxon>
        <taxon>Acetobacterales</taxon>
        <taxon>Acetobacteraceae</taxon>
        <taxon>Asaia</taxon>
    </lineage>
</organism>
<dbReference type="Pfam" id="PF00578">
    <property type="entry name" value="AhpC-TSA"/>
    <property type="match status" value="1"/>
</dbReference>
<feature type="domain" description="Thioredoxin" evidence="2">
    <location>
        <begin position="45"/>
        <end position="182"/>
    </location>
</feature>
<dbReference type="InterPro" id="IPR000866">
    <property type="entry name" value="AhpC/TSA"/>
</dbReference>
<dbReference type="SUPFAM" id="SSF52833">
    <property type="entry name" value="Thioredoxin-like"/>
    <property type="match status" value="2"/>
</dbReference>
<dbReference type="Proteomes" id="UP000027583">
    <property type="component" value="Unassembled WGS sequence"/>
</dbReference>
<dbReference type="Gene3D" id="3.40.30.10">
    <property type="entry name" value="Glutaredoxin"/>
    <property type="match status" value="2"/>
</dbReference>
<dbReference type="RefSeq" id="WP_023979397.1">
    <property type="nucleotide sequence ID" value="NZ_CBLX010000024.1"/>
</dbReference>
<accession>A0A060QIE0</accession>
<name>A0A060QIE0_9PROT</name>